<dbReference type="NCBIfam" id="TIGR00029">
    <property type="entry name" value="S20"/>
    <property type="match status" value="1"/>
</dbReference>
<accession>A0A2D6YMC4</accession>
<dbReference type="AlphaFoldDB" id="A0A2D6YMC4"/>
<dbReference type="PANTHER" id="PTHR33398:SF1">
    <property type="entry name" value="SMALL RIBOSOMAL SUBUNIT PROTEIN BS20C"/>
    <property type="match status" value="1"/>
</dbReference>
<keyword evidence="6 8" id="KW-0687">Ribonucleoprotein</keyword>
<evidence type="ECO:0000256" key="2">
    <source>
        <dbReference type="ARBA" id="ARBA00007634"/>
    </source>
</evidence>
<dbReference type="HAMAP" id="MF_00500">
    <property type="entry name" value="Ribosomal_bS20"/>
    <property type="match status" value="1"/>
</dbReference>
<evidence type="ECO:0000256" key="9">
    <source>
        <dbReference type="SAM" id="MobiDB-lite"/>
    </source>
</evidence>
<dbReference type="InterPro" id="IPR002583">
    <property type="entry name" value="Ribosomal_bS20"/>
</dbReference>
<evidence type="ECO:0000313" key="10">
    <source>
        <dbReference type="EMBL" id="MAH64353.1"/>
    </source>
</evidence>
<keyword evidence="5 8" id="KW-0689">Ribosomal protein</keyword>
<dbReference type="GO" id="GO:0070181">
    <property type="term" value="F:small ribosomal subunit rRNA binding"/>
    <property type="evidence" value="ECO:0007669"/>
    <property type="project" value="TreeGrafter"/>
</dbReference>
<gene>
    <name evidence="8" type="primary">rpsT</name>
    <name evidence="10" type="ORF">CMN54_13090</name>
</gene>
<protein>
    <recommendedName>
        <fullName evidence="7 8">Small ribosomal subunit protein bS20</fullName>
    </recommendedName>
</protein>
<evidence type="ECO:0000256" key="8">
    <source>
        <dbReference type="HAMAP-Rule" id="MF_00500"/>
    </source>
</evidence>
<reference evidence="11" key="1">
    <citation type="submission" date="2017-09" db="EMBL/GenBank/DDBJ databases">
        <title>The Reconstruction of 2,631 Draft Metagenome-Assembled Genomes from the Global Oceans.</title>
        <authorList>
            <person name="Tully B.J."/>
            <person name="Graham E.D."/>
            <person name="Heidelberg J.F."/>
        </authorList>
    </citation>
    <scope>NUCLEOTIDE SEQUENCE [LARGE SCALE GENOMIC DNA]</scope>
</reference>
<dbReference type="SUPFAM" id="SSF46992">
    <property type="entry name" value="Ribosomal protein S20"/>
    <property type="match status" value="1"/>
</dbReference>
<dbReference type="Pfam" id="PF01649">
    <property type="entry name" value="Ribosomal_S20p"/>
    <property type="match status" value="1"/>
</dbReference>
<organism evidence="10 11">
    <name type="scientific">SAR324 cluster bacterium</name>
    <dbReference type="NCBI Taxonomy" id="2024889"/>
    <lineage>
        <taxon>Bacteria</taxon>
        <taxon>Deltaproteobacteria</taxon>
        <taxon>SAR324 cluster</taxon>
    </lineage>
</organism>
<dbReference type="Proteomes" id="UP000226525">
    <property type="component" value="Unassembled WGS sequence"/>
</dbReference>
<proteinExistence type="inferred from homology"/>
<sequence>MAHHKSALKRIRQTIKRTARNRSERSSLRTSVKKYREVLAGDDKVLAAGQYPEIQKRIDKAVTKGILHARTAARYKSRLSSALNKVSEY</sequence>
<keyword evidence="4 8" id="KW-0694">RNA-binding</keyword>
<evidence type="ECO:0000313" key="11">
    <source>
        <dbReference type="Proteomes" id="UP000226525"/>
    </source>
</evidence>
<evidence type="ECO:0000256" key="3">
    <source>
        <dbReference type="ARBA" id="ARBA00022730"/>
    </source>
</evidence>
<dbReference type="GO" id="GO:0006412">
    <property type="term" value="P:translation"/>
    <property type="evidence" value="ECO:0007669"/>
    <property type="project" value="UniProtKB-UniRule"/>
</dbReference>
<dbReference type="GO" id="GO:0003735">
    <property type="term" value="F:structural constituent of ribosome"/>
    <property type="evidence" value="ECO:0007669"/>
    <property type="project" value="InterPro"/>
</dbReference>
<evidence type="ECO:0000256" key="5">
    <source>
        <dbReference type="ARBA" id="ARBA00022980"/>
    </source>
</evidence>
<name>A0A2D6YMC4_9DELT</name>
<comment type="similarity">
    <text evidence="2 8">Belongs to the bacterial ribosomal protein bS20 family.</text>
</comment>
<feature type="compositionally biased region" description="Basic residues" evidence="9">
    <location>
        <begin position="1"/>
        <end position="20"/>
    </location>
</feature>
<evidence type="ECO:0000256" key="1">
    <source>
        <dbReference type="ARBA" id="ARBA00003134"/>
    </source>
</evidence>
<dbReference type="Gene3D" id="1.20.58.110">
    <property type="entry name" value="Ribosomal protein S20"/>
    <property type="match status" value="1"/>
</dbReference>
<dbReference type="GO" id="GO:0005829">
    <property type="term" value="C:cytosol"/>
    <property type="evidence" value="ECO:0007669"/>
    <property type="project" value="TreeGrafter"/>
</dbReference>
<evidence type="ECO:0000256" key="7">
    <source>
        <dbReference type="ARBA" id="ARBA00035136"/>
    </source>
</evidence>
<dbReference type="InterPro" id="IPR036510">
    <property type="entry name" value="Ribosomal_bS20_sf"/>
</dbReference>
<comment type="function">
    <text evidence="1 8">Binds directly to 16S ribosomal RNA.</text>
</comment>
<keyword evidence="3 8" id="KW-0699">rRNA-binding</keyword>
<dbReference type="EMBL" id="NZEX01000156">
    <property type="protein sequence ID" value="MAH64353.1"/>
    <property type="molecule type" value="Genomic_DNA"/>
</dbReference>
<feature type="region of interest" description="Disordered" evidence="9">
    <location>
        <begin position="1"/>
        <end position="30"/>
    </location>
</feature>
<dbReference type="PANTHER" id="PTHR33398">
    <property type="entry name" value="30S RIBOSOMAL PROTEIN S20"/>
    <property type="match status" value="1"/>
</dbReference>
<dbReference type="GO" id="GO:0015935">
    <property type="term" value="C:small ribosomal subunit"/>
    <property type="evidence" value="ECO:0007669"/>
    <property type="project" value="TreeGrafter"/>
</dbReference>
<comment type="caution">
    <text evidence="10">The sequence shown here is derived from an EMBL/GenBank/DDBJ whole genome shotgun (WGS) entry which is preliminary data.</text>
</comment>
<dbReference type="FunFam" id="1.20.58.110:FF:000001">
    <property type="entry name" value="30S ribosomal protein S20"/>
    <property type="match status" value="1"/>
</dbReference>
<evidence type="ECO:0000256" key="6">
    <source>
        <dbReference type="ARBA" id="ARBA00023274"/>
    </source>
</evidence>
<evidence type="ECO:0000256" key="4">
    <source>
        <dbReference type="ARBA" id="ARBA00022884"/>
    </source>
</evidence>